<name>A0AAP0E9X0_9MAGN</name>
<dbReference type="Proteomes" id="UP001419268">
    <property type="component" value="Unassembled WGS sequence"/>
</dbReference>
<organism evidence="1 2">
    <name type="scientific">Stephania cephalantha</name>
    <dbReference type="NCBI Taxonomy" id="152367"/>
    <lineage>
        <taxon>Eukaryota</taxon>
        <taxon>Viridiplantae</taxon>
        <taxon>Streptophyta</taxon>
        <taxon>Embryophyta</taxon>
        <taxon>Tracheophyta</taxon>
        <taxon>Spermatophyta</taxon>
        <taxon>Magnoliopsida</taxon>
        <taxon>Ranunculales</taxon>
        <taxon>Menispermaceae</taxon>
        <taxon>Menispermoideae</taxon>
        <taxon>Cissampelideae</taxon>
        <taxon>Stephania</taxon>
    </lineage>
</organism>
<dbReference type="EMBL" id="JBBNAG010000012">
    <property type="protein sequence ID" value="KAK9089331.1"/>
    <property type="molecule type" value="Genomic_DNA"/>
</dbReference>
<protein>
    <submittedName>
        <fullName evidence="1">Uncharacterized protein</fullName>
    </submittedName>
</protein>
<accession>A0AAP0E9X0</accession>
<sequence>MVSDLGISEPLPQVFREFVQLTIQIRGLRRVTLWRTGTLYLAWERNNRIFQGRSQEWEKVLDNVRRLVALVLLGHEAFKHCQWGQLCGP</sequence>
<evidence type="ECO:0000313" key="2">
    <source>
        <dbReference type="Proteomes" id="UP001419268"/>
    </source>
</evidence>
<proteinExistence type="predicted"/>
<evidence type="ECO:0000313" key="1">
    <source>
        <dbReference type="EMBL" id="KAK9089331.1"/>
    </source>
</evidence>
<dbReference type="AlphaFoldDB" id="A0AAP0E9X0"/>
<reference evidence="1 2" key="1">
    <citation type="submission" date="2024-01" db="EMBL/GenBank/DDBJ databases">
        <title>Genome assemblies of Stephania.</title>
        <authorList>
            <person name="Yang L."/>
        </authorList>
    </citation>
    <scope>NUCLEOTIDE SEQUENCE [LARGE SCALE GENOMIC DNA]</scope>
    <source>
        <strain evidence="1">JXDWG</strain>
        <tissue evidence="1">Leaf</tissue>
    </source>
</reference>
<gene>
    <name evidence="1" type="ORF">Scep_028413</name>
</gene>
<keyword evidence="2" id="KW-1185">Reference proteome</keyword>
<comment type="caution">
    <text evidence="1">The sequence shown here is derived from an EMBL/GenBank/DDBJ whole genome shotgun (WGS) entry which is preliminary data.</text>
</comment>